<evidence type="ECO:0000313" key="1">
    <source>
        <dbReference type="EMBL" id="GGT93066.1"/>
    </source>
</evidence>
<keyword evidence="2" id="KW-1185">Reference proteome</keyword>
<reference evidence="1" key="2">
    <citation type="submission" date="2020-09" db="EMBL/GenBank/DDBJ databases">
        <authorList>
            <person name="Sun Q."/>
            <person name="Ohkuma M."/>
        </authorList>
    </citation>
    <scope>NUCLEOTIDE SEQUENCE</scope>
    <source>
        <strain evidence="1">JCM 4125</strain>
    </source>
</reference>
<proteinExistence type="predicted"/>
<evidence type="ECO:0008006" key="3">
    <source>
        <dbReference type="Google" id="ProtNLM"/>
    </source>
</evidence>
<dbReference type="Proteomes" id="UP000646776">
    <property type="component" value="Unassembled WGS sequence"/>
</dbReference>
<organism evidence="1 2">
    <name type="scientific">Streptomyces phaeofaciens</name>
    <dbReference type="NCBI Taxonomy" id="68254"/>
    <lineage>
        <taxon>Bacteria</taxon>
        <taxon>Bacillati</taxon>
        <taxon>Actinomycetota</taxon>
        <taxon>Actinomycetes</taxon>
        <taxon>Kitasatosporales</taxon>
        <taxon>Streptomycetaceae</taxon>
        <taxon>Streptomyces</taxon>
    </lineage>
</organism>
<accession>A0A918HRI5</accession>
<evidence type="ECO:0000313" key="2">
    <source>
        <dbReference type="Proteomes" id="UP000646776"/>
    </source>
</evidence>
<gene>
    <name evidence="1" type="ORF">GCM10010226_83670</name>
</gene>
<dbReference type="EMBL" id="BMSA01000042">
    <property type="protein sequence ID" value="GGT93066.1"/>
    <property type="molecule type" value="Genomic_DNA"/>
</dbReference>
<reference evidence="1" key="1">
    <citation type="journal article" date="2014" name="Int. J. Syst. Evol. Microbiol.">
        <title>Complete genome sequence of Corynebacterium casei LMG S-19264T (=DSM 44701T), isolated from a smear-ripened cheese.</title>
        <authorList>
            <consortium name="US DOE Joint Genome Institute (JGI-PGF)"/>
            <person name="Walter F."/>
            <person name="Albersmeier A."/>
            <person name="Kalinowski J."/>
            <person name="Ruckert C."/>
        </authorList>
    </citation>
    <scope>NUCLEOTIDE SEQUENCE</scope>
    <source>
        <strain evidence="1">JCM 4125</strain>
    </source>
</reference>
<comment type="caution">
    <text evidence="1">The sequence shown here is derived from an EMBL/GenBank/DDBJ whole genome shotgun (WGS) entry which is preliminary data.</text>
</comment>
<sequence length="57" mass="6608">MLPTGIKWVYLPQELGFGSGAMYWRRLAAWSEASVWDELHLVLLENLWAAKSWTGRD</sequence>
<name>A0A918HRI5_9ACTN</name>
<protein>
    <recommendedName>
        <fullName evidence="3">Transposase</fullName>
    </recommendedName>
</protein>
<dbReference type="AlphaFoldDB" id="A0A918HRI5"/>